<dbReference type="InterPro" id="IPR001370">
    <property type="entry name" value="BIR_rpt"/>
</dbReference>
<evidence type="ECO:0000313" key="5">
    <source>
        <dbReference type="Proteomes" id="UP001458880"/>
    </source>
</evidence>
<feature type="region of interest" description="Disordered" evidence="3">
    <location>
        <begin position="1904"/>
        <end position="1931"/>
    </location>
</feature>
<protein>
    <submittedName>
        <fullName evidence="4">Inhibitor of Apoptosis domain</fullName>
    </submittedName>
</protein>
<keyword evidence="1" id="KW-0479">Metal-binding</keyword>
<dbReference type="InterPro" id="IPR051190">
    <property type="entry name" value="Baculoviral_IAP"/>
</dbReference>
<dbReference type="PANTHER" id="PTHR46771">
    <property type="entry name" value="DETERIN"/>
    <property type="match status" value="1"/>
</dbReference>
<feature type="compositionally biased region" description="Polar residues" evidence="3">
    <location>
        <begin position="2495"/>
        <end position="2509"/>
    </location>
</feature>
<gene>
    <name evidence="4" type="ORF">QE152_g17937</name>
</gene>
<dbReference type="CDD" id="cd00022">
    <property type="entry name" value="BIR"/>
    <property type="match status" value="1"/>
</dbReference>
<feature type="region of interest" description="Disordered" evidence="3">
    <location>
        <begin position="2495"/>
        <end position="2523"/>
    </location>
</feature>
<dbReference type="SMART" id="SM00238">
    <property type="entry name" value="BIR"/>
    <property type="match status" value="1"/>
</dbReference>
<reference evidence="4 5" key="1">
    <citation type="journal article" date="2024" name="BMC Genomics">
        <title>De novo assembly and annotation of Popillia japonica's genome with initial clues to its potential as an invasive pest.</title>
        <authorList>
            <person name="Cucini C."/>
            <person name="Boschi S."/>
            <person name="Funari R."/>
            <person name="Cardaioli E."/>
            <person name="Iannotti N."/>
            <person name="Marturano G."/>
            <person name="Paoli F."/>
            <person name="Bruttini M."/>
            <person name="Carapelli A."/>
            <person name="Frati F."/>
            <person name="Nardi F."/>
        </authorList>
    </citation>
    <scope>NUCLEOTIDE SEQUENCE [LARGE SCALE GENOMIC DNA]</scope>
    <source>
        <strain evidence="4">DMR45628</strain>
    </source>
</reference>
<dbReference type="Pfam" id="PF00653">
    <property type="entry name" value="BIR"/>
    <property type="match status" value="1"/>
</dbReference>
<dbReference type="Gene3D" id="1.10.1170.10">
    <property type="entry name" value="Inhibitor Of Apoptosis Protein (2mihbC-IAP-1), Chain A"/>
    <property type="match status" value="1"/>
</dbReference>
<dbReference type="PANTHER" id="PTHR46771:SF5">
    <property type="entry name" value="DETERIN"/>
    <property type="match status" value="1"/>
</dbReference>
<proteinExistence type="predicted"/>
<dbReference type="SUPFAM" id="SSF57924">
    <property type="entry name" value="Inhibitor of apoptosis (IAP) repeat"/>
    <property type="match status" value="1"/>
</dbReference>
<keyword evidence="2" id="KW-0862">Zinc</keyword>
<accession>A0AAW1L1K3</accession>
<comment type="caution">
    <text evidence="4">The sequence shown here is derived from an EMBL/GenBank/DDBJ whole genome shotgun (WGS) entry which is preliminary data.</text>
</comment>
<evidence type="ECO:0000256" key="3">
    <source>
        <dbReference type="SAM" id="MobiDB-lite"/>
    </source>
</evidence>
<feature type="compositionally biased region" description="Basic and acidic residues" evidence="3">
    <location>
        <begin position="2510"/>
        <end position="2521"/>
    </location>
</feature>
<evidence type="ECO:0000313" key="4">
    <source>
        <dbReference type="EMBL" id="KAK9728571.1"/>
    </source>
</evidence>
<dbReference type="FunFam" id="1.10.1170.10:FF:000001">
    <property type="entry name" value="baculoviral IAP repeat-containing protein 6 isoform X1"/>
    <property type="match status" value="1"/>
</dbReference>
<keyword evidence="5" id="KW-1185">Reference proteome</keyword>
<dbReference type="PROSITE" id="PS50143">
    <property type="entry name" value="BIR_REPEAT_2"/>
    <property type="match status" value="1"/>
</dbReference>
<dbReference type="Proteomes" id="UP001458880">
    <property type="component" value="Unassembled WGS sequence"/>
</dbReference>
<dbReference type="GO" id="GO:0046872">
    <property type="term" value="F:metal ion binding"/>
    <property type="evidence" value="ECO:0007669"/>
    <property type="project" value="UniProtKB-KW"/>
</dbReference>
<evidence type="ECO:0000256" key="2">
    <source>
        <dbReference type="ARBA" id="ARBA00022833"/>
    </source>
</evidence>
<name>A0AAW1L1K3_POPJA</name>
<organism evidence="4 5">
    <name type="scientific">Popillia japonica</name>
    <name type="common">Japanese beetle</name>
    <dbReference type="NCBI Taxonomy" id="7064"/>
    <lineage>
        <taxon>Eukaryota</taxon>
        <taxon>Metazoa</taxon>
        <taxon>Ecdysozoa</taxon>
        <taxon>Arthropoda</taxon>
        <taxon>Hexapoda</taxon>
        <taxon>Insecta</taxon>
        <taxon>Pterygota</taxon>
        <taxon>Neoptera</taxon>
        <taxon>Endopterygota</taxon>
        <taxon>Coleoptera</taxon>
        <taxon>Polyphaga</taxon>
        <taxon>Scarabaeiformia</taxon>
        <taxon>Scarabaeidae</taxon>
        <taxon>Rutelinae</taxon>
        <taxon>Popillia</taxon>
    </lineage>
</organism>
<sequence>MIKERNVRKRAPDHVNNLHIIRFDLRIDSVPWNTVCLELPLEVLRAAANSSITELLVKNQHVPELGVASAVQERLAELMNEPPNVSDRRSMASEAKRRETFTHWPHMDYKWALPDQMAQAGFYHQPNSSGDDRAMCFTCTVCLVCWERTDEPWSEHERHSPNCPFVMGEYTQNVPLSTTYATNPAIDATYRGVGINTLGASSVPHLLPTANKDGLISVFDITGKVSRPHSFFVTHFDSYILEKFTQDFGVPAMWTDIDDVKDPTEKRIMSLAIVGDKISCNKSTHLSGPRPTIVCSLKIRCRHSNKSKTKASIETLNDQNKNNLSSMNIMDIDEIPDNTRKSSCLYLVVYDFLYKKELIDKDNETLKENTSNINSNNVKETPEVFKTLVFPYGLAGECVIDESNDLNYMKPLSEYIIKQQTNNYQTLIPGESDEIFLPPTITPKHSGPRALPVEMQTETDSAQATSIIIPPDYSFMNGPLSMSNVVADKSISDHIIGLKNSKTAKKLNYSRAVQCVCLPEQYKTRTDMEVTDILPTQDGSHVLVVLNSTYESSGSILFLYALNLNDSMVKLVEEPVLVRELNPNEKPVEINLHSMVKLVEEPVLVRELNPNEKPVEINLLTQLERTLENTVKSSGVEGTVILVCADGVVRILELATLKTLSIARLENEKFVSAAYCNSLERLCASTEKGSLHFYALNDTDSDSTEDHDEEDFFSLNSDMPSVSAQPLDSIDVSDTTRCFYEPPEIISLTELKRLYSLCHFEAFKPGFCAVVPPCWSDMQQAQRQRRHPQHLQLDTEQFTKTWRLQNDTTTWDEHIFEITLPSPVCIGHVDVHFTLQPGSTNPGIEVTLLRQNTNSIGHRRDVRFAVDDAVTFDALRNCDNPVTSQEYLRSHNADILAGPVDIASCLDLSDQSGCVTLTSPKLFKSRNRTLLLHIKAVSNFSRDELKSSVSSKNKGRTDIDKNSGGTRKTEYMGCDCMHELSVTVYSSRHTEIPHERTQRSTMLESNVFVQSLLLTAVKCSAEEPQGIALDILNWIASIRLTRNRSQMGESPAQQLELLKIVENNLDNLLRECLLLAGRSIAHKCVKLIATCSNGGKNINDTVSSQFDSRVFNALVTILDTIQQIKSAGSLQWLIILIYKVAQESHSIILASKCIDLLTKISDELTKRTNPYHLLLRSRFGLYGTPLEPELFDMDVPPTAKASSSSITYASVVSGETITQTECPTTYIHKENLDPRDILTTTSGELKIKLKNLSPSKVFRGLLETEPLHFTCISASDGTRLERADAGNNSIVNNICPITVYSNSGTKKVDFEHLFGDLAEVGVYKQGEEKTSNGQGSSNSSNSYDYAYTYPMLISQDSSKKEEFDKLWTLTPSIDQDIPNPQMKTKRTEEILSPNKTLPWQQLLVAPPQQVIIVERMHSGARRFVTLDFGQPVLLTDIMIPASHDLVSISIDLWLKNEEADGLRLVVSSDIGSRDLILSDLQPPPLCRYMKITTVGRYGMSTTRCRIPIGNFYGHLIVLPEEISPDQVQNVNKLSQADLEGQLNILALLLEDVSCRYSLACSKLKDLLHPFLMSDSSNAAHLSAYMETIRDRSNGSIGTMENMKIVNVYQEAVTYQRQINIVRIVMSRIENSLNKASQEVKVNSLAEACTDKLRIISEGLLEVLLSIDTPSDISLEVCQKLFQGFCISQRSRVQILAATLLDRSCRRQPYWGNFLADTLATMFSSSYTENFPQDRVFVLLAYLVRKSIDRSAVLDATLRVVSQALLPITQSQKTLLAVTVDLPLLGWLLLFLSLQLDLCKGSQQNSNRWDWVTGEMAGKNSSDNLSSNYRKKLHKRFIQYKQQLDNLDFTHKVVQTSAQNVEHMDLQALSAISNHAANLTSKLEAALKHQENFFKKIKQYKIKEGKSELETKPGNKRRKDPTESNSVKGPHIFPHRIDSGHCLAVSKGLLTLLLAIDHSCSADMFLLSCKVIARLVRMSGLTLGNLMSEEQLGRLINLCIGSELPWAPHALACLLQDIVNVVDVTFTPNTESDMETDPSPASTSWATEILSDVESLCESFEIEDHLMTEQIKPNNKPTSINNHSTPLPSVYESDDSEFEDFLDDILERGRSLLKKPSKTLHSVYSDSCAMDSRLEATVELQAEVTLRRLILLSSHSLIQNINAPVVPIDVECELNVWPSELLIPWQIQTHSNTRNRNMLINCFDNLFRTLQMQSSTNIEHILQLWLTLSLNSDEKFNPNSIPFIALSPEAVNCLITAITWSPGLSLRAWCSALQTLTLICNIMHGMNGANSEWSETFGLYCRTGYIVNHSDFVQMLLRLLSGTGLVFSDKGLAGPSLCRALHDFIVRLHMRCDVVSPNSQAGSLLKSLLLKIVYQLVQPSGPLNARQGPLDAQCKLLQTMVYLDYANADLSIAISILECTGILVHSFVSNSDRIKCVNIGERLSQTSHSFSGIFASVLGGETSKQDRPVSWDILLISLLKLLVKLVQTPLPNIGNQTEAMETESAISSQTDESKAEQIHQDSLRNNPPAPCLADTVLQHHPSIIRLCQALAACKASSLSMLANMSQQSTIADLGEPTTVGDAVFNLLAALARKASQKSYVMEPLLIFLSQTPQLSEPLLWFILQVLDTEESLRSFVAAGGIGILGQSLVRSSNAPNTVSHASTVSMVMQHFVGFNARSDANTAIAASSSTKKLQQACLENNLSLVNFAPYGSIRCQSGTAHPADVLIQGGTATHRRARTPQWSYHFYPEEAHTELTLQLPSAVLLREVHLQPHLSALATCPSAVALEVSADGPSRLVPACPPLPTSGMTFIRLHLPVPEVVNCIQLRLYKPRDANNIGLSQIRLLGTSAFGGNVKQQILDLSEDESHCKYSLGWLRLLHHCFTLSNDEELGKHVVASAAQVQNLIASLFHAFER</sequence>
<dbReference type="EMBL" id="JASPKY010000169">
    <property type="protein sequence ID" value="KAK9728571.1"/>
    <property type="molecule type" value="Genomic_DNA"/>
</dbReference>
<evidence type="ECO:0000256" key="1">
    <source>
        <dbReference type="ARBA" id="ARBA00022723"/>
    </source>
</evidence>